<dbReference type="VEuPathDB" id="FungiDB:H257_12299"/>
<dbReference type="SUPFAM" id="SSF56112">
    <property type="entry name" value="Protein kinase-like (PK-like)"/>
    <property type="match status" value="1"/>
</dbReference>
<dbReference type="GO" id="GO:0004674">
    <property type="term" value="F:protein serine/threonine kinase activity"/>
    <property type="evidence" value="ECO:0007669"/>
    <property type="project" value="UniProtKB-KW"/>
</dbReference>
<sequence length="319" mass="35172">MDKYRVEKVIANALYGQVLLAHDLHTGDLVAIKKMNVAAAAAHTVVRGDGTSHVPEDIEMEKQVNRLLSNTGNASMHPNILRMRTDFVHGDYDHMVFEYCAGGDLFGVLDHGALSSSVAKRYFQQIASAVAHLHSIGVAHRDLSLENVLLDAHDTCYVCDFGLATSVKVYCDDTVGKHFYMAPEVVRGGQYDPSQADIWSLGIMLFMLVTGAPMCMSASARDSRFKYYTKHGLADLLKSWNMAVDAQAMDLLEKMLRENPAERVTMPQVLSHAYMGGVNRVTVAAVENVSKTKLQVKAKSASVLHRLFKRKIADAHPLP</sequence>
<dbReference type="InterPro" id="IPR011009">
    <property type="entry name" value="Kinase-like_dom_sf"/>
</dbReference>
<evidence type="ECO:0000313" key="8">
    <source>
        <dbReference type="EMBL" id="RHY13239.1"/>
    </source>
</evidence>
<keyword evidence="4" id="KW-0418">Kinase</keyword>
<dbReference type="PANTHER" id="PTHR24345:SF91">
    <property type="entry name" value="SERINE_THREONINE-PROTEIN KINASE PLK4"/>
    <property type="match status" value="1"/>
</dbReference>
<dbReference type="PROSITE" id="PS50011">
    <property type="entry name" value="PROTEIN_KINASE_DOM"/>
    <property type="match status" value="1"/>
</dbReference>
<evidence type="ECO:0000259" key="7">
    <source>
        <dbReference type="PROSITE" id="PS50011"/>
    </source>
</evidence>
<feature type="domain" description="Protein kinase" evidence="7">
    <location>
        <begin position="4"/>
        <end position="275"/>
    </location>
</feature>
<dbReference type="GO" id="GO:0005524">
    <property type="term" value="F:ATP binding"/>
    <property type="evidence" value="ECO:0007669"/>
    <property type="project" value="UniProtKB-KW"/>
</dbReference>
<organism evidence="8 9">
    <name type="scientific">Aphanomyces astaci</name>
    <name type="common">Crayfish plague agent</name>
    <dbReference type="NCBI Taxonomy" id="112090"/>
    <lineage>
        <taxon>Eukaryota</taxon>
        <taxon>Sar</taxon>
        <taxon>Stramenopiles</taxon>
        <taxon>Oomycota</taxon>
        <taxon>Saprolegniomycetes</taxon>
        <taxon>Saprolegniales</taxon>
        <taxon>Verrucalvaceae</taxon>
        <taxon>Aphanomyces</taxon>
    </lineage>
</organism>
<dbReference type="Pfam" id="PF00069">
    <property type="entry name" value="Pkinase"/>
    <property type="match status" value="1"/>
</dbReference>
<dbReference type="PANTHER" id="PTHR24345">
    <property type="entry name" value="SERINE/THREONINE-PROTEIN KINASE PLK"/>
    <property type="match status" value="1"/>
</dbReference>
<evidence type="ECO:0000256" key="3">
    <source>
        <dbReference type="ARBA" id="ARBA00022741"/>
    </source>
</evidence>
<keyword evidence="6" id="KW-0472">Membrane</keyword>
<dbReference type="EMBL" id="QUSZ01004662">
    <property type="protein sequence ID" value="RHY13239.1"/>
    <property type="molecule type" value="Genomic_DNA"/>
</dbReference>
<dbReference type="AlphaFoldDB" id="A0A397B3V1"/>
<keyword evidence="3" id="KW-0547">Nucleotide-binding</keyword>
<protein>
    <recommendedName>
        <fullName evidence="7">Protein kinase domain-containing protein</fullName>
    </recommendedName>
</protein>
<keyword evidence="6" id="KW-1133">Transmembrane helix</keyword>
<dbReference type="InterPro" id="IPR000719">
    <property type="entry name" value="Prot_kinase_dom"/>
</dbReference>
<gene>
    <name evidence="8" type="ORF">DYB36_002080</name>
</gene>
<dbReference type="Gene3D" id="1.10.510.10">
    <property type="entry name" value="Transferase(Phosphotransferase) domain 1"/>
    <property type="match status" value="1"/>
</dbReference>
<comment type="caution">
    <text evidence="8">The sequence shown here is derived from an EMBL/GenBank/DDBJ whole genome shotgun (WGS) entry which is preliminary data.</text>
</comment>
<keyword evidence="6" id="KW-0812">Transmembrane</keyword>
<name>A0A397B3V1_APHAT</name>
<keyword evidence="5" id="KW-0067">ATP-binding</keyword>
<evidence type="ECO:0000256" key="1">
    <source>
        <dbReference type="ARBA" id="ARBA00022527"/>
    </source>
</evidence>
<reference evidence="8 9" key="1">
    <citation type="submission" date="2018-08" db="EMBL/GenBank/DDBJ databases">
        <title>Aphanomyces genome sequencing and annotation.</title>
        <authorList>
            <person name="Minardi D."/>
            <person name="Oidtmann B."/>
            <person name="Van Der Giezen M."/>
            <person name="Studholme D.J."/>
        </authorList>
    </citation>
    <scope>NUCLEOTIDE SEQUENCE [LARGE SCALE GENOMIC DNA]</scope>
    <source>
        <strain evidence="8 9">Kv</strain>
    </source>
</reference>
<keyword evidence="2" id="KW-0808">Transferase</keyword>
<proteinExistence type="predicted"/>
<evidence type="ECO:0000256" key="2">
    <source>
        <dbReference type="ARBA" id="ARBA00022679"/>
    </source>
</evidence>
<dbReference type="Proteomes" id="UP000265427">
    <property type="component" value="Unassembled WGS sequence"/>
</dbReference>
<accession>A0A397B3V1</accession>
<dbReference type="GO" id="GO:0005634">
    <property type="term" value="C:nucleus"/>
    <property type="evidence" value="ECO:0007669"/>
    <property type="project" value="TreeGrafter"/>
</dbReference>
<evidence type="ECO:0000256" key="5">
    <source>
        <dbReference type="ARBA" id="ARBA00022840"/>
    </source>
</evidence>
<evidence type="ECO:0000256" key="4">
    <source>
        <dbReference type="ARBA" id="ARBA00022777"/>
    </source>
</evidence>
<keyword evidence="1" id="KW-0723">Serine/threonine-protein kinase</keyword>
<evidence type="ECO:0000313" key="9">
    <source>
        <dbReference type="Proteomes" id="UP000265427"/>
    </source>
</evidence>
<feature type="transmembrane region" description="Helical" evidence="6">
    <location>
        <begin position="198"/>
        <end position="220"/>
    </location>
</feature>
<evidence type="ECO:0000256" key="6">
    <source>
        <dbReference type="SAM" id="Phobius"/>
    </source>
</evidence>